<sequence>MARSLNGGAPDKPIVPLRFRINPKLKQLEEIEALERELRASGLQHRDIDSFNDLLEDLNVRRRKVMPEPKPKPLTKEEQEALDDERYASMPFYPSPSKSTVVRHWLLSNVNDRLFKWILFSGVLLWLYCKNKA</sequence>
<proteinExistence type="predicted"/>
<keyword evidence="2" id="KW-1185">Reference proteome</keyword>
<evidence type="ECO:0000313" key="2">
    <source>
        <dbReference type="Proteomes" id="UP001058093"/>
    </source>
</evidence>
<gene>
    <name evidence="1" type="ORF">uav_016</name>
</gene>
<dbReference type="Proteomes" id="UP001058093">
    <property type="component" value="Segment"/>
</dbReference>
<name>A0A975UWA1_9CAUD</name>
<evidence type="ECO:0000313" key="1">
    <source>
        <dbReference type="EMBL" id="QYW06547.1"/>
    </source>
</evidence>
<protein>
    <submittedName>
        <fullName evidence="1">Uncharacterized protein</fullName>
    </submittedName>
</protein>
<organism evidence="1 2">
    <name type="scientific">Pseudomonas phage UAVern</name>
    <dbReference type="NCBI Taxonomy" id="2856997"/>
    <lineage>
        <taxon>Viruses</taxon>
        <taxon>Duplodnaviria</taxon>
        <taxon>Heunggongvirae</taxon>
        <taxon>Uroviricota</taxon>
        <taxon>Caudoviricetes</taxon>
        <taxon>Vandenendeviridae</taxon>
        <taxon>Gorskivirinae</taxon>
        <taxon>Uavernvirus</taxon>
        <taxon>Uavernvirus uavern</taxon>
    </lineage>
</organism>
<reference evidence="1" key="1">
    <citation type="submission" date="2021-07" db="EMBL/GenBank/DDBJ databases">
        <title>Complete genome sequence and phylogenomic analysis of the two lytic bacteriophage isolated from terrestrial biotopes of Antarctica.</title>
        <authorList>
            <person name="Holovan V."/>
            <person name="Rabalski L."/>
            <person name="Zlatohurska M."/>
            <person name="Andriichuk O."/>
            <person name="Budzanivska I."/>
            <person name="Shevchenko O."/>
            <person name="Gupalo A."/>
        </authorList>
    </citation>
    <scope>NUCLEOTIDE SEQUENCE</scope>
</reference>
<accession>A0A975UWA1</accession>
<dbReference type="EMBL" id="MZ605293">
    <property type="protein sequence ID" value="QYW06547.1"/>
    <property type="molecule type" value="Genomic_DNA"/>
</dbReference>